<sequence>MPWSKQDYPASMKNLKPRIRHKAIDIANALLDDGYEEGLAIAIATAKAEEWDENHPVHEAVSDSSTSSKEKNKASTLSQSSFRECRHSEPISSCKSHNNIHVVPADSGRAFGKTKNPSCCEVCRQKGFLSKSKLMSSGLKLDNNRILFMPSELWIMLNCVLNVLRLVLRKLAMPQH</sequence>
<evidence type="ECO:0008006" key="4">
    <source>
        <dbReference type="Google" id="ProtNLM"/>
    </source>
</evidence>
<dbReference type="AlphaFoldDB" id="A0A2V4WI02"/>
<evidence type="ECO:0000313" key="3">
    <source>
        <dbReference type="Proteomes" id="UP000247790"/>
    </source>
</evidence>
<evidence type="ECO:0000256" key="1">
    <source>
        <dbReference type="SAM" id="MobiDB-lite"/>
    </source>
</evidence>
<dbReference type="EMBL" id="QJSW01000002">
    <property type="protein sequence ID" value="PYE51780.1"/>
    <property type="molecule type" value="Genomic_DNA"/>
</dbReference>
<dbReference type="RefSeq" id="WP_110895364.1">
    <property type="nucleotide sequence ID" value="NZ_CP054614.1"/>
</dbReference>
<organism evidence="2 3">
    <name type="scientific">Paenibacillus barcinonensis</name>
    <dbReference type="NCBI Taxonomy" id="198119"/>
    <lineage>
        <taxon>Bacteria</taxon>
        <taxon>Bacillati</taxon>
        <taxon>Bacillota</taxon>
        <taxon>Bacilli</taxon>
        <taxon>Bacillales</taxon>
        <taxon>Paenibacillaceae</taxon>
        <taxon>Paenibacillus</taxon>
    </lineage>
</organism>
<feature type="region of interest" description="Disordered" evidence="1">
    <location>
        <begin position="53"/>
        <end position="84"/>
    </location>
</feature>
<protein>
    <recommendedName>
        <fullName evidence="4">DUF2188 family protein</fullName>
    </recommendedName>
</protein>
<name>A0A2V4WI02_PAEBA</name>
<gene>
    <name evidence="2" type="ORF">DFQ00_102576</name>
</gene>
<dbReference type="OrthoDB" id="8858565at2"/>
<reference evidence="2 3" key="1">
    <citation type="submission" date="2018-06" db="EMBL/GenBank/DDBJ databases">
        <title>Genomic Encyclopedia of Type Strains, Phase III (KMG-III): the genomes of soil and plant-associated and newly described type strains.</title>
        <authorList>
            <person name="Whitman W."/>
        </authorList>
    </citation>
    <scope>NUCLEOTIDE SEQUENCE [LARGE SCALE GENOMIC DNA]</scope>
    <source>
        <strain evidence="2 3">CECT 7022</strain>
    </source>
</reference>
<comment type="caution">
    <text evidence="2">The sequence shown here is derived from an EMBL/GenBank/DDBJ whole genome shotgun (WGS) entry which is preliminary data.</text>
</comment>
<dbReference type="Proteomes" id="UP000247790">
    <property type="component" value="Unassembled WGS sequence"/>
</dbReference>
<accession>A0A2V4WI02</accession>
<evidence type="ECO:0000313" key="2">
    <source>
        <dbReference type="EMBL" id="PYE51780.1"/>
    </source>
</evidence>
<proteinExistence type="predicted"/>